<gene>
    <name evidence="3" type="ORF">FHS34_005954</name>
</gene>
<reference evidence="3 4" key="1">
    <citation type="submission" date="2020-08" db="EMBL/GenBank/DDBJ databases">
        <title>Genomic Encyclopedia of Type Strains, Phase III (KMG-III): the genomes of soil and plant-associated and newly described type strains.</title>
        <authorList>
            <person name="Whitman W."/>
        </authorList>
    </citation>
    <scope>NUCLEOTIDE SEQUENCE [LARGE SCALE GENOMIC DNA]</scope>
    <source>
        <strain evidence="3 4">CECT 3313</strain>
    </source>
</reference>
<evidence type="ECO:0000313" key="4">
    <source>
        <dbReference type="Proteomes" id="UP000585836"/>
    </source>
</evidence>
<feature type="region of interest" description="Disordered" evidence="1">
    <location>
        <begin position="413"/>
        <end position="435"/>
    </location>
</feature>
<evidence type="ECO:0000259" key="2">
    <source>
        <dbReference type="Pfam" id="PF13546"/>
    </source>
</evidence>
<feature type="region of interest" description="Disordered" evidence="1">
    <location>
        <begin position="242"/>
        <end position="263"/>
    </location>
</feature>
<dbReference type="InterPro" id="IPR012337">
    <property type="entry name" value="RNaseH-like_sf"/>
</dbReference>
<organism evidence="3 4">
    <name type="scientific">Streptomyces echinatus</name>
    <dbReference type="NCBI Taxonomy" id="67293"/>
    <lineage>
        <taxon>Bacteria</taxon>
        <taxon>Bacillati</taxon>
        <taxon>Actinomycetota</taxon>
        <taxon>Actinomycetes</taxon>
        <taxon>Kitasatosporales</taxon>
        <taxon>Streptomycetaceae</taxon>
        <taxon>Streptomyces</taxon>
    </lineage>
</organism>
<dbReference type="PANTHER" id="PTHR33627">
    <property type="entry name" value="TRANSPOSASE"/>
    <property type="match status" value="1"/>
</dbReference>
<keyword evidence="4" id="KW-1185">Reference proteome</keyword>
<evidence type="ECO:0000256" key="1">
    <source>
        <dbReference type="SAM" id="MobiDB-lite"/>
    </source>
</evidence>
<dbReference type="EMBL" id="JACHJK010000012">
    <property type="protein sequence ID" value="MBB5930456.1"/>
    <property type="molecule type" value="Genomic_DNA"/>
</dbReference>
<dbReference type="PANTHER" id="PTHR33627:SF1">
    <property type="entry name" value="TRANSPOSASE"/>
    <property type="match status" value="1"/>
</dbReference>
<dbReference type="InterPro" id="IPR038721">
    <property type="entry name" value="IS701-like_DDE_dom"/>
</dbReference>
<dbReference type="Pfam" id="PF13546">
    <property type="entry name" value="DDE_5"/>
    <property type="match status" value="1"/>
</dbReference>
<dbReference type="InterPro" id="IPR039365">
    <property type="entry name" value="IS701-like"/>
</dbReference>
<comment type="caution">
    <text evidence="3">The sequence shown here is derived from an EMBL/GenBank/DDBJ whole genome shotgun (WGS) entry which is preliminary data.</text>
</comment>
<feature type="compositionally biased region" description="Polar residues" evidence="1">
    <location>
        <begin position="422"/>
        <end position="435"/>
    </location>
</feature>
<proteinExistence type="predicted"/>
<accession>A0A7W9PZ51</accession>
<dbReference type="NCBIfam" id="NF033540">
    <property type="entry name" value="transpos_IS701"/>
    <property type="match status" value="1"/>
</dbReference>
<name>A0A7W9PZ51_9ACTN</name>
<protein>
    <submittedName>
        <fullName evidence="3">SRSO17 transposase</fullName>
    </submittedName>
</protein>
<sequence length="435" mass="48328">MALFGGMLGDVDAHEVNRARAKLALFVADVFASVPRKDQRAKGDCYLRGLMLDGRRKSIQPMAERLPDGNEQNLQQFVNQSTWDPVPVRRRIAERMVPLIGPDAWAVDDVSFPKDGRMSVAVAHQYCGALGKQANCQVAVSVHAVSDTASCPLQWRLFVPEEWAHDAGRRHKTGISQEIGHREKWRLALDAFDELARWGMVPPAVVADAGYGQNADFRDGLDSRDIGYVVAVRSDMTVHRHDAQPAAPAWSGNGRKPQPRYREKPSPLATLAAGHGRSAFTEVTWREGSRGPMRSHFLALRVRPAGVRARRLAQNAATSRYGCWDGVLPEVTLLAEWPAGAEAPTDYWLSNLPADTQIAELVHLAKIRWRIEHDYRELKHGLGLDHFEGRSWAGWHHHVTLVTAAHAFLTEQRLAPKADTPDSPSTRSLTPSKTC</sequence>
<evidence type="ECO:0000313" key="3">
    <source>
        <dbReference type="EMBL" id="MBB5930456.1"/>
    </source>
</evidence>
<dbReference type="AlphaFoldDB" id="A0A7W9PZ51"/>
<feature type="domain" description="Transposase IS701-like DDE" evidence="2">
    <location>
        <begin position="30"/>
        <end position="292"/>
    </location>
</feature>
<dbReference type="Proteomes" id="UP000585836">
    <property type="component" value="Unassembled WGS sequence"/>
</dbReference>
<dbReference type="SUPFAM" id="SSF53098">
    <property type="entry name" value="Ribonuclease H-like"/>
    <property type="match status" value="1"/>
</dbReference>